<keyword evidence="12" id="KW-1185">Reference proteome</keyword>
<protein>
    <recommendedName>
        <fullName evidence="2">endo-polygalacturonase</fullName>
        <ecNumber evidence="2">3.2.1.15</ecNumber>
    </recommendedName>
</protein>
<dbReference type="GO" id="GO:0005576">
    <property type="term" value="C:extracellular region"/>
    <property type="evidence" value="ECO:0007669"/>
    <property type="project" value="TreeGrafter"/>
</dbReference>
<keyword evidence="8" id="KW-0961">Cell wall biogenesis/degradation</keyword>
<dbReference type="AlphaFoldDB" id="K3X0U8"/>
<dbReference type="EMBL" id="GL376592">
    <property type="status" value="NOT_ANNOTATED_CDS"/>
    <property type="molecule type" value="Genomic_DNA"/>
</dbReference>
<proteinExistence type="inferred from homology"/>
<keyword evidence="5 10" id="KW-0378">Hydrolase</keyword>
<dbReference type="eggNOG" id="ENOG502QTAW">
    <property type="taxonomic scope" value="Eukaryota"/>
</dbReference>
<dbReference type="Pfam" id="PF00295">
    <property type="entry name" value="Glyco_hydro_28"/>
    <property type="match status" value="1"/>
</dbReference>
<keyword evidence="6" id="KW-1015">Disulfide bond</keyword>
<dbReference type="STRING" id="431595.K3X0U8"/>
<dbReference type="GO" id="GO:0071555">
    <property type="term" value="P:cell wall organization"/>
    <property type="evidence" value="ECO:0007669"/>
    <property type="project" value="UniProtKB-KW"/>
</dbReference>
<dbReference type="EnsemblProtists" id="PYU1_T010847">
    <property type="protein sequence ID" value="PYU1_T010847"/>
    <property type="gene ID" value="PYU1_G010824"/>
</dbReference>
<dbReference type="InParanoid" id="K3X0U8"/>
<evidence type="ECO:0000256" key="8">
    <source>
        <dbReference type="ARBA" id="ARBA00023316"/>
    </source>
</evidence>
<evidence type="ECO:0000256" key="10">
    <source>
        <dbReference type="RuleBase" id="RU361169"/>
    </source>
</evidence>
<dbReference type="InterPro" id="IPR011050">
    <property type="entry name" value="Pectin_lyase_fold/virulence"/>
</dbReference>
<dbReference type="GO" id="GO:0004650">
    <property type="term" value="F:polygalacturonase activity"/>
    <property type="evidence" value="ECO:0007669"/>
    <property type="project" value="UniProtKB-EC"/>
</dbReference>
<evidence type="ECO:0000256" key="1">
    <source>
        <dbReference type="ARBA" id="ARBA00008834"/>
    </source>
</evidence>
<keyword evidence="3" id="KW-0732">Signal</keyword>
<evidence type="ECO:0000256" key="6">
    <source>
        <dbReference type="ARBA" id="ARBA00023157"/>
    </source>
</evidence>
<sequence length="102" mass="10660">MNQDDCLAMQSSTNTHFVGNTCTGGHGISVGFIDGSAVDESDTVPGLIVQGNTIVNSDNGIRIKTIISSQGLVTGVTYTNNVLTNLKNAVVMHSDYGKSKRG</sequence>
<dbReference type="InterPro" id="IPR000743">
    <property type="entry name" value="Glyco_hydro_28"/>
</dbReference>
<evidence type="ECO:0000256" key="9">
    <source>
        <dbReference type="ARBA" id="ARBA00034074"/>
    </source>
</evidence>
<reference evidence="12" key="1">
    <citation type="journal article" date="2010" name="Genome Biol.">
        <title>Genome sequence of the necrotrophic plant pathogen Pythium ultimum reveals original pathogenicity mechanisms and effector repertoire.</title>
        <authorList>
            <person name="Levesque C.A."/>
            <person name="Brouwer H."/>
            <person name="Cano L."/>
            <person name="Hamilton J.P."/>
            <person name="Holt C."/>
            <person name="Huitema E."/>
            <person name="Raffaele S."/>
            <person name="Robideau G.P."/>
            <person name="Thines M."/>
            <person name="Win J."/>
            <person name="Zerillo M.M."/>
            <person name="Beakes G.W."/>
            <person name="Boore J.L."/>
            <person name="Busam D."/>
            <person name="Dumas B."/>
            <person name="Ferriera S."/>
            <person name="Fuerstenberg S.I."/>
            <person name="Gachon C.M."/>
            <person name="Gaulin E."/>
            <person name="Govers F."/>
            <person name="Grenville-Briggs L."/>
            <person name="Horner N."/>
            <person name="Hostetler J."/>
            <person name="Jiang R.H."/>
            <person name="Johnson J."/>
            <person name="Krajaejun T."/>
            <person name="Lin H."/>
            <person name="Meijer H.J."/>
            <person name="Moore B."/>
            <person name="Morris P."/>
            <person name="Phuntmart V."/>
            <person name="Puiu D."/>
            <person name="Shetty J."/>
            <person name="Stajich J.E."/>
            <person name="Tripathy S."/>
            <person name="Wawra S."/>
            <person name="van West P."/>
            <person name="Whitty B.R."/>
            <person name="Coutinho P.M."/>
            <person name="Henrissat B."/>
            <person name="Martin F."/>
            <person name="Thomas P.D."/>
            <person name="Tyler B.M."/>
            <person name="De Vries R.P."/>
            <person name="Kamoun S."/>
            <person name="Yandell M."/>
            <person name="Tisserat N."/>
            <person name="Buell C.R."/>
        </authorList>
    </citation>
    <scope>NUCLEOTIDE SEQUENCE</scope>
    <source>
        <strain evidence="12">DAOM:BR144</strain>
    </source>
</reference>
<comment type="similarity">
    <text evidence="1 10">Belongs to the glycosyl hydrolase 28 family.</text>
</comment>
<evidence type="ECO:0000313" key="11">
    <source>
        <dbReference type="EnsemblProtists" id="PYU1_T010847"/>
    </source>
</evidence>
<dbReference type="Gene3D" id="2.160.20.10">
    <property type="entry name" value="Single-stranded right-handed beta-helix, Pectin lyase-like"/>
    <property type="match status" value="1"/>
</dbReference>
<dbReference type="PANTHER" id="PTHR31884">
    <property type="entry name" value="POLYGALACTURONASE"/>
    <property type="match status" value="1"/>
</dbReference>
<dbReference type="SUPFAM" id="SSF51126">
    <property type="entry name" value="Pectin lyase-like"/>
    <property type="match status" value="1"/>
</dbReference>
<dbReference type="GO" id="GO:0045490">
    <property type="term" value="P:pectin catabolic process"/>
    <property type="evidence" value="ECO:0007669"/>
    <property type="project" value="TreeGrafter"/>
</dbReference>
<dbReference type="SMART" id="SM00710">
    <property type="entry name" value="PbH1"/>
    <property type="match status" value="3"/>
</dbReference>
<comment type="catalytic activity">
    <reaction evidence="9">
        <text>(1,4-alpha-D-galacturonosyl)n+m + H2O = (1,4-alpha-D-galacturonosyl)n + (1,4-alpha-D-galacturonosyl)m.</text>
        <dbReference type="EC" id="3.2.1.15"/>
    </reaction>
</comment>
<reference evidence="11" key="3">
    <citation type="submission" date="2015-02" db="UniProtKB">
        <authorList>
            <consortium name="EnsemblProtists"/>
        </authorList>
    </citation>
    <scope>IDENTIFICATION</scope>
    <source>
        <strain evidence="11">DAOM BR144</strain>
    </source>
</reference>
<dbReference type="EC" id="3.2.1.15" evidence="2"/>
<dbReference type="InterPro" id="IPR012334">
    <property type="entry name" value="Pectin_lyas_fold"/>
</dbReference>
<dbReference type="InterPro" id="IPR050434">
    <property type="entry name" value="Glycosyl_hydrlase_28"/>
</dbReference>
<reference evidence="12" key="2">
    <citation type="submission" date="2010-04" db="EMBL/GenBank/DDBJ databases">
        <authorList>
            <person name="Buell R."/>
            <person name="Hamilton J."/>
            <person name="Hostetler J."/>
        </authorList>
    </citation>
    <scope>NUCLEOTIDE SEQUENCE [LARGE SCALE GENOMIC DNA]</scope>
    <source>
        <strain evidence="12">DAOM:BR144</strain>
    </source>
</reference>
<evidence type="ECO:0000256" key="7">
    <source>
        <dbReference type="ARBA" id="ARBA00023295"/>
    </source>
</evidence>
<keyword evidence="7 10" id="KW-0326">Glycosidase</keyword>
<organism evidence="11 12">
    <name type="scientific">Globisporangium ultimum (strain ATCC 200006 / CBS 805.95 / DAOM BR144)</name>
    <name type="common">Pythium ultimum</name>
    <dbReference type="NCBI Taxonomy" id="431595"/>
    <lineage>
        <taxon>Eukaryota</taxon>
        <taxon>Sar</taxon>
        <taxon>Stramenopiles</taxon>
        <taxon>Oomycota</taxon>
        <taxon>Peronosporomycetes</taxon>
        <taxon>Pythiales</taxon>
        <taxon>Pythiaceae</taxon>
        <taxon>Globisporangium</taxon>
    </lineage>
</organism>
<evidence type="ECO:0000256" key="4">
    <source>
        <dbReference type="ARBA" id="ARBA00022737"/>
    </source>
</evidence>
<name>K3X0U8_GLOUD</name>
<dbReference type="PANTHER" id="PTHR31884:SF1">
    <property type="entry name" value="POLYGALACTURONASE"/>
    <property type="match status" value="1"/>
</dbReference>
<evidence type="ECO:0000256" key="3">
    <source>
        <dbReference type="ARBA" id="ARBA00022729"/>
    </source>
</evidence>
<keyword evidence="4" id="KW-0677">Repeat</keyword>
<accession>K3X0U8</accession>
<evidence type="ECO:0000313" key="12">
    <source>
        <dbReference type="Proteomes" id="UP000019132"/>
    </source>
</evidence>
<dbReference type="HOGENOM" id="CLU_2284846_0_0_1"/>
<dbReference type="Proteomes" id="UP000019132">
    <property type="component" value="Unassembled WGS sequence"/>
</dbReference>
<dbReference type="InterPro" id="IPR006626">
    <property type="entry name" value="PbH1"/>
</dbReference>
<evidence type="ECO:0000256" key="2">
    <source>
        <dbReference type="ARBA" id="ARBA00012736"/>
    </source>
</evidence>
<evidence type="ECO:0000256" key="5">
    <source>
        <dbReference type="ARBA" id="ARBA00022801"/>
    </source>
</evidence>
<dbReference type="VEuPathDB" id="FungiDB:PYU1_G010824"/>